<dbReference type="PROSITE" id="PS00678">
    <property type="entry name" value="WD_REPEATS_1"/>
    <property type="match status" value="1"/>
</dbReference>
<dbReference type="PROSITE" id="PS50294">
    <property type="entry name" value="WD_REPEATS_REGION"/>
    <property type="match status" value="5"/>
</dbReference>
<feature type="repeat" description="WD" evidence="11">
    <location>
        <begin position="627"/>
        <end position="658"/>
    </location>
</feature>
<dbReference type="Gene3D" id="2.130.10.10">
    <property type="entry name" value="YVTN repeat-like/Quinoprotein amine dehydrogenase"/>
    <property type="match status" value="3"/>
</dbReference>
<organism evidence="12 13">
    <name type="scientific">Multifurca ochricompacta</name>
    <dbReference type="NCBI Taxonomy" id="376703"/>
    <lineage>
        <taxon>Eukaryota</taxon>
        <taxon>Fungi</taxon>
        <taxon>Dikarya</taxon>
        <taxon>Basidiomycota</taxon>
        <taxon>Agaricomycotina</taxon>
        <taxon>Agaricomycetes</taxon>
        <taxon>Russulales</taxon>
        <taxon>Russulaceae</taxon>
        <taxon>Multifurca</taxon>
    </lineage>
</organism>
<feature type="repeat" description="WD" evidence="11">
    <location>
        <begin position="306"/>
        <end position="343"/>
    </location>
</feature>
<dbReference type="GO" id="GO:0033588">
    <property type="term" value="C:elongator holoenzyme complex"/>
    <property type="evidence" value="ECO:0007669"/>
    <property type="project" value="InterPro"/>
</dbReference>
<dbReference type="EMBL" id="WTXG01000012">
    <property type="protein sequence ID" value="KAI0301821.1"/>
    <property type="molecule type" value="Genomic_DNA"/>
</dbReference>
<evidence type="ECO:0000256" key="11">
    <source>
        <dbReference type="PROSITE-ProRule" id="PRU00221"/>
    </source>
</evidence>
<protein>
    <recommendedName>
        <fullName evidence="5">Elongator complex protein 2</fullName>
    </recommendedName>
</protein>
<dbReference type="PANTHER" id="PTHR44111:SF1">
    <property type="entry name" value="ELONGATOR COMPLEX PROTEIN 2"/>
    <property type="match status" value="1"/>
</dbReference>
<evidence type="ECO:0000256" key="6">
    <source>
        <dbReference type="ARBA" id="ARBA00022490"/>
    </source>
</evidence>
<dbReference type="InterPro" id="IPR037289">
    <property type="entry name" value="Elp2"/>
</dbReference>
<keyword evidence="8" id="KW-0819">tRNA processing</keyword>
<keyword evidence="7 11" id="KW-0853">WD repeat</keyword>
<dbReference type="InterPro" id="IPR036322">
    <property type="entry name" value="WD40_repeat_dom_sf"/>
</dbReference>
<dbReference type="GO" id="GO:0005634">
    <property type="term" value="C:nucleus"/>
    <property type="evidence" value="ECO:0007669"/>
    <property type="project" value="UniProtKB-SubCell"/>
</dbReference>
<evidence type="ECO:0000256" key="1">
    <source>
        <dbReference type="ARBA" id="ARBA00004123"/>
    </source>
</evidence>
<dbReference type="GO" id="GO:0005737">
    <property type="term" value="C:cytoplasm"/>
    <property type="evidence" value="ECO:0007669"/>
    <property type="project" value="UniProtKB-SubCell"/>
</dbReference>
<evidence type="ECO:0000256" key="10">
    <source>
        <dbReference type="ARBA" id="ARBA00023242"/>
    </source>
</evidence>
<reference evidence="12" key="1">
    <citation type="journal article" date="2022" name="New Phytol.">
        <title>Evolutionary transition to the ectomycorrhizal habit in the genomes of a hyperdiverse lineage of mushroom-forming fungi.</title>
        <authorList>
            <person name="Looney B."/>
            <person name="Miyauchi S."/>
            <person name="Morin E."/>
            <person name="Drula E."/>
            <person name="Courty P.E."/>
            <person name="Kohler A."/>
            <person name="Kuo A."/>
            <person name="LaButti K."/>
            <person name="Pangilinan J."/>
            <person name="Lipzen A."/>
            <person name="Riley R."/>
            <person name="Andreopoulos W."/>
            <person name="He G."/>
            <person name="Johnson J."/>
            <person name="Nolan M."/>
            <person name="Tritt A."/>
            <person name="Barry K.W."/>
            <person name="Grigoriev I.V."/>
            <person name="Nagy L.G."/>
            <person name="Hibbett D."/>
            <person name="Henrissat B."/>
            <person name="Matheny P.B."/>
            <person name="Labbe J."/>
            <person name="Martin F.M."/>
        </authorList>
    </citation>
    <scope>NUCLEOTIDE SEQUENCE</scope>
    <source>
        <strain evidence="12">BPL690</strain>
    </source>
</reference>
<name>A0AAD4M680_9AGAM</name>
<evidence type="ECO:0000313" key="12">
    <source>
        <dbReference type="EMBL" id="KAI0301821.1"/>
    </source>
</evidence>
<feature type="repeat" description="WD" evidence="11">
    <location>
        <begin position="671"/>
        <end position="703"/>
    </location>
</feature>
<proteinExistence type="inferred from homology"/>
<dbReference type="GO" id="GO:0002098">
    <property type="term" value="P:tRNA wobble uridine modification"/>
    <property type="evidence" value="ECO:0007669"/>
    <property type="project" value="InterPro"/>
</dbReference>
<evidence type="ECO:0000313" key="13">
    <source>
        <dbReference type="Proteomes" id="UP001203297"/>
    </source>
</evidence>
<comment type="caution">
    <text evidence="12">The sequence shown here is derived from an EMBL/GenBank/DDBJ whole genome shotgun (WGS) entry which is preliminary data.</text>
</comment>
<keyword evidence="13" id="KW-1185">Reference proteome</keyword>
<feature type="repeat" description="WD" evidence="11">
    <location>
        <begin position="54"/>
        <end position="84"/>
    </location>
</feature>
<keyword evidence="6" id="KW-0963">Cytoplasm</keyword>
<dbReference type="SMART" id="SM00320">
    <property type="entry name" value="WD40"/>
    <property type="match status" value="9"/>
</dbReference>
<evidence type="ECO:0000256" key="3">
    <source>
        <dbReference type="ARBA" id="ARBA00005043"/>
    </source>
</evidence>
<dbReference type="InterPro" id="IPR020472">
    <property type="entry name" value="WD40_PAC1"/>
</dbReference>
<comment type="pathway">
    <text evidence="3">tRNA modification; 5-methoxycarbonylmethyl-2-thiouridine-tRNA biosynthesis.</text>
</comment>
<dbReference type="SUPFAM" id="SSF50978">
    <property type="entry name" value="WD40 repeat-like"/>
    <property type="match status" value="2"/>
</dbReference>
<dbReference type="InterPro" id="IPR001680">
    <property type="entry name" value="WD40_rpt"/>
</dbReference>
<gene>
    <name evidence="12" type="ORF">B0F90DRAFT_1627872</name>
</gene>
<dbReference type="Pfam" id="PF00400">
    <property type="entry name" value="WD40"/>
    <property type="match status" value="7"/>
</dbReference>
<dbReference type="PRINTS" id="PR00320">
    <property type="entry name" value="GPROTEINBRPT"/>
</dbReference>
<keyword evidence="9" id="KW-0677">Repeat</keyword>
<accession>A0AAD4M680</accession>
<dbReference type="Proteomes" id="UP001203297">
    <property type="component" value="Unassembled WGS sequence"/>
</dbReference>
<comment type="subcellular location">
    <subcellularLocation>
        <location evidence="2">Cytoplasm</location>
    </subcellularLocation>
    <subcellularLocation>
        <location evidence="1">Nucleus</location>
    </subcellularLocation>
</comment>
<evidence type="ECO:0000256" key="9">
    <source>
        <dbReference type="ARBA" id="ARBA00022737"/>
    </source>
</evidence>
<dbReference type="AlphaFoldDB" id="A0AAD4M680"/>
<keyword evidence="10" id="KW-0539">Nucleus</keyword>
<dbReference type="InterPro" id="IPR015943">
    <property type="entry name" value="WD40/YVTN_repeat-like_dom_sf"/>
</dbReference>
<evidence type="ECO:0000256" key="2">
    <source>
        <dbReference type="ARBA" id="ARBA00004496"/>
    </source>
</evidence>
<sequence length="813" mass="88682">MVINTSVDYISASANRFNHTAAASGSSLVAFGSGKLVSLWDAQSPSDHGVFVTLSGHDGLVTCVEFIDESRFLSADDTGYIRLWRTFTSNVWMICLRASCKWALSLSVQAHTKAITALCAHTEAGCIITGGSDSLLKVWKIGEQDDLEEVETILLKGRFPLAMELAKLPQSSALILAVGSTDRHIQIFTRSEKNFVLSATISGHEDWVRAICFRPPTSPFEPLILASGSQDANIRLWNIEALIRPQAASNPQALNDELLDAFEASLGEVEDGEEGGRQISLRKHILTVKTGESSTQQFSITFDALLVGHEAGVTSLSWRPLPTRHSRDTLLSTSTDSSLILWSPVSVLSGQVGNSSALWTNQQRFGDVGGQRLGGFVGGLWAAGGSEALAWGWSGGWRRWRCMRTSGAATSDEVWTEVGALTGHVGPVKSIAWSPDGEYLISTGLDQTTRLHAALPATNSSEESMLSWHEVGRPQVHGYDLLGVVSLDPLRFVSVADEKVARVFGAPRGFVQAMRGLRAINFIVDEETLPVSATVRPLGLSNKATSDDFPAPPFSMSTSRRPFEAELASITLWPEVEKVFGHGYESITIGVSSSRKLFATACRATTAKHAVVRIYDTENFQPFGQPLEGHTLTVTRIAFSPDDQLVLTVSRDRTWRLFHKEESGYVPIAVDKSHTRIIWDGAWAPEGDVFATASRDKTVKIWQCLQGDFTQWTAVVDFRLSEAVTAIAFAPLTESNDRRVLAVGLETGNILFFTSVDVVNWQMSLEIKAGSAHIDHIHQLAWRPGRQVEEHRQIASCAEDGTLKIFAVHGGAN</sequence>
<evidence type="ECO:0000256" key="7">
    <source>
        <dbReference type="ARBA" id="ARBA00022574"/>
    </source>
</evidence>
<dbReference type="PROSITE" id="PS50082">
    <property type="entry name" value="WD_REPEATS_2"/>
    <property type="match status" value="7"/>
</dbReference>
<feature type="repeat" description="WD" evidence="11">
    <location>
        <begin position="108"/>
        <end position="149"/>
    </location>
</feature>
<feature type="repeat" description="WD" evidence="11">
    <location>
        <begin position="201"/>
        <end position="240"/>
    </location>
</feature>
<evidence type="ECO:0000256" key="5">
    <source>
        <dbReference type="ARBA" id="ARBA00020267"/>
    </source>
</evidence>
<comment type="similarity">
    <text evidence="4">Belongs to the WD repeat ELP2 family.</text>
</comment>
<evidence type="ECO:0000256" key="8">
    <source>
        <dbReference type="ARBA" id="ARBA00022694"/>
    </source>
</evidence>
<evidence type="ECO:0000256" key="4">
    <source>
        <dbReference type="ARBA" id="ARBA00005881"/>
    </source>
</evidence>
<dbReference type="PANTHER" id="PTHR44111">
    <property type="entry name" value="ELONGATOR COMPLEX PROTEIN 2"/>
    <property type="match status" value="1"/>
</dbReference>
<dbReference type="InterPro" id="IPR019775">
    <property type="entry name" value="WD40_repeat_CS"/>
</dbReference>
<feature type="repeat" description="WD" evidence="11">
    <location>
        <begin position="421"/>
        <end position="451"/>
    </location>
</feature>